<protein>
    <submittedName>
        <fullName evidence="2">Uncharacterized protein LOC117238213</fullName>
    </submittedName>
</protein>
<reference evidence="2" key="1">
    <citation type="submission" date="2025-08" db="UniProtKB">
        <authorList>
            <consortium name="RefSeq"/>
        </authorList>
    </citation>
    <scope>IDENTIFICATION</scope>
    <source>
        <tissue evidence="2">Muscle</tissue>
    </source>
</reference>
<evidence type="ECO:0000313" key="2">
    <source>
        <dbReference type="RefSeq" id="XP_033358831.1"/>
    </source>
</evidence>
<name>A0A6J3L2Z5_9HYME</name>
<dbReference type="KEGG" id="bvk:117238213"/>
<evidence type="ECO:0000313" key="1">
    <source>
        <dbReference type="Proteomes" id="UP000504631"/>
    </source>
</evidence>
<dbReference type="GeneID" id="117238213"/>
<accession>A0A6J3L2Z5</accession>
<organism evidence="1 2">
    <name type="scientific">Bombus vosnesenskii</name>
    <dbReference type="NCBI Taxonomy" id="207650"/>
    <lineage>
        <taxon>Eukaryota</taxon>
        <taxon>Metazoa</taxon>
        <taxon>Ecdysozoa</taxon>
        <taxon>Arthropoda</taxon>
        <taxon>Hexapoda</taxon>
        <taxon>Insecta</taxon>
        <taxon>Pterygota</taxon>
        <taxon>Neoptera</taxon>
        <taxon>Endopterygota</taxon>
        <taxon>Hymenoptera</taxon>
        <taxon>Apocrita</taxon>
        <taxon>Aculeata</taxon>
        <taxon>Apoidea</taxon>
        <taxon>Anthophila</taxon>
        <taxon>Apidae</taxon>
        <taxon>Bombus</taxon>
        <taxon>Pyrobombus</taxon>
    </lineage>
</organism>
<gene>
    <name evidence="2" type="primary">LOC117238213</name>
</gene>
<proteinExistence type="predicted"/>
<keyword evidence="1" id="KW-1185">Reference proteome</keyword>
<dbReference type="RefSeq" id="XP_033358831.1">
    <property type="nucleotide sequence ID" value="XM_033502940.1"/>
</dbReference>
<sequence>MEHLTAINAWILCKEYTGSKISRKQFIFCLAEELAGENKKNIYQRSDASFLSASTSEVRRSCGQVLYCKKKIEAIIVVYIAKRSYAENAQTKFSIFVKNVLNKYDYPIPLILLLSFP</sequence>
<dbReference type="Proteomes" id="UP000504631">
    <property type="component" value="Unplaced"/>
</dbReference>
<dbReference type="AlphaFoldDB" id="A0A6J3L2Z5"/>